<dbReference type="InterPro" id="IPR009012">
    <property type="entry name" value="GrpE_head"/>
</dbReference>
<dbReference type="Gene3D" id="3.90.20.20">
    <property type="match status" value="1"/>
</dbReference>
<comment type="subcellular location">
    <subcellularLocation>
        <location evidence="1 4">Mitochondrion matrix</location>
    </subcellularLocation>
</comment>
<feature type="compositionally biased region" description="Low complexity" evidence="7">
    <location>
        <begin position="83"/>
        <end position="100"/>
    </location>
</feature>
<dbReference type="Gene3D" id="2.30.22.10">
    <property type="entry name" value="Head domain of nucleotide exchange factor GrpE"/>
    <property type="match status" value="1"/>
</dbReference>
<comment type="function">
    <text evidence="4">Essential component of the PAM complex, a complex required for the translocation of transit peptide-containing proteins from the inner membrane into the mitochondrial matrix in an ATP-dependent manner.</text>
</comment>
<evidence type="ECO:0000256" key="1">
    <source>
        <dbReference type="ARBA" id="ARBA00004305"/>
    </source>
</evidence>
<feature type="region of interest" description="Disordered" evidence="7">
    <location>
        <begin position="25"/>
        <end position="46"/>
    </location>
</feature>
<keyword evidence="9" id="KW-1185">Reference proteome</keyword>
<sequence>MSSAQRSMRSARALLRAFQKEPSRIARTAREASSAKSVQGTTRVASLRDSDLFSANSFQKFRWASAACPLPHAAPSAEACPSMHAASFSSAASPSVSGKPGAPGGMTDEASTVASSEEKAEPIQPPFTGDDKGGTGVRQDLAKENEDLIGLLGQQQALLDEKDRALAEAKDKLLRSYAEMENLMDRTRREAESTRKYSIQDFAKSLLDIADNLGRALETVQKSEPSADAEVNAKLLKSLLEGVEMTDKQLIKVFEKHGLERFNPEGEVFDPNEHQAVYEVDDATKTPGTVGVVLKTGYKLHDRVIRPAVVGVVKEKSD</sequence>
<dbReference type="HAMAP" id="MF_01151">
    <property type="entry name" value="GrpE"/>
    <property type="match status" value="1"/>
</dbReference>
<dbReference type="PROSITE" id="PS01071">
    <property type="entry name" value="GRPE"/>
    <property type="match status" value="1"/>
</dbReference>
<dbReference type="Proteomes" id="UP000822688">
    <property type="component" value="Chromosome 5"/>
</dbReference>
<name>A0A8T0HYS6_CERPU</name>
<dbReference type="GO" id="GO:0001405">
    <property type="term" value="C:PAM complex, Tim23 associated import motor"/>
    <property type="evidence" value="ECO:0007669"/>
    <property type="project" value="TreeGrafter"/>
</dbReference>
<organism evidence="8 9">
    <name type="scientific">Ceratodon purpureus</name>
    <name type="common">Fire moss</name>
    <name type="synonym">Dicranum purpureum</name>
    <dbReference type="NCBI Taxonomy" id="3225"/>
    <lineage>
        <taxon>Eukaryota</taxon>
        <taxon>Viridiplantae</taxon>
        <taxon>Streptophyta</taxon>
        <taxon>Embryophyta</taxon>
        <taxon>Bryophyta</taxon>
        <taxon>Bryophytina</taxon>
        <taxon>Bryopsida</taxon>
        <taxon>Dicranidae</taxon>
        <taxon>Pseudoditrichales</taxon>
        <taxon>Ditrichaceae</taxon>
        <taxon>Ceratodon</taxon>
    </lineage>
</organism>
<dbReference type="GO" id="GO:0006457">
    <property type="term" value="P:protein folding"/>
    <property type="evidence" value="ECO:0007669"/>
    <property type="project" value="InterPro"/>
</dbReference>
<protein>
    <recommendedName>
        <fullName evidence="4">GrpE protein homolog</fullName>
    </recommendedName>
</protein>
<dbReference type="PRINTS" id="PR00773">
    <property type="entry name" value="GRPEPROTEIN"/>
</dbReference>
<comment type="caution">
    <text evidence="8">The sequence shown here is derived from an EMBL/GenBank/DDBJ whole genome shotgun (WGS) entry which is preliminary data.</text>
</comment>
<dbReference type="CDD" id="cd00446">
    <property type="entry name" value="GrpE"/>
    <property type="match status" value="1"/>
</dbReference>
<evidence type="ECO:0000256" key="7">
    <source>
        <dbReference type="SAM" id="MobiDB-lite"/>
    </source>
</evidence>
<evidence type="ECO:0000256" key="4">
    <source>
        <dbReference type="RuleBase" id="RU000640"/>
    </source>
</evidence>
<keyword evidence="6" id="KW-0175">Coiled coil</keyword>
<dbReference type="AlphaFoldDB" id="A0A8T0HYS6"/>
<evidence type="ECO:0000256" key="3">
    <source>
        <dbReference type="ARBA" id="ARBA00023186"/>
    </source>
</evidence>
<dbReference type="Pfam" id="PF01025">
    <property type="entry name" value="GrpE"/>
    <property type="match status" value="1"/>
</dbReference>
<feature type="region of interest" description="Disordered" evidence="7">
    <location>
        <begin position="83"/>
        <end position="133"/>
    </location>
</feature>
<feature type="compositionally biased region" description="Polar residues" evidence="7">
    <location>
        <begin position="34"/>
        <end position="44"/>
    </location>
</feature>
<evidence type="ECO:0000313" key="9">
    <source>
        <dbReference type="Proteomes" id="UP000822688"/>
    </source>
</evidence>
<accession>A0A8T0HYS6</accession>
<dbReference type="InterPro" id="IPR013805">
    <property type="entry name" value="GrpE_CC"/>
</dbReference>
<keyword evidence="4" id="KW-0496">Mitochondrion</keyword>
<evidence type="ECO:0000256" key="6">
    <source>
        <dbReference type="SAM" id="Coils"/>
    </source>
</evidence>
<dbReference type="InterPro" id="IPR000740">
    <property type="entry name" value="GrpE"/>
</dbReference>
<evidence type="ECO:0000313" key="8">
    <source>
        <dbReference type="EMBL" id="KAG0575829.1"/>
    </source>
</evidence>
<dbReference type="SUPFAM" id="SSF58014">
    <property type="entry name" value="Coiled-coil domain of nucleotide exchange factor GrpE"/>
    <property type="match status" value="1"/>
</dbReference>
<gene>
    <name evidence="8" type="ORF">KC19_5G034200</name>
</gene>
<dbReference type="FunFam" id="2.30.22.10:FF:000002">
    <property type="entry name" value="GrpE protein homolog"/>
    <property type="match status" value="1"/>
</dbReference>
<reference evidence="8" key="1">
    <citation type="submission" date="2020-06" db="EMBL/GenBank/DDBJ databases">
        <title>WGS assembly of Ceratodon purpureus strain R40.</title>
        <authorList>
            <person name="Carey S.B."/>
            <person name="Jenkins J."/>
            <person name="Shu S."/>
            <person name="Lovell J.T."/>
            <person name="Sreedasyam A."/>
            <person name="Maumus F."/>
            <person name="Tiley G.P."/>
            <person name="Fernandez-Pozo N."/>
            <person name="Barry K."/>
            <person name="Chen C."/>
            <person name="Wang M."/>
            <person name="Lipzen A."/>
            <person name="Daum C."/>
            <person name="Saski C.A."/>
            <person name="Payton A.C."/>
            <person name="Mcbreen J.C."/>
            <person name="Conrad R.E."/>
            <person name="Kollar L.M."/>
            <person name="Olsson S."/>
            <person name="Huttunen S."/>
            <person name="Landis J.B."/>
            <person name="Wickett N.J."/>
            <person name="Johnson M.G."/>
            <person name="Rensing S.A."/>
            <person name="Grimwood J."/>
            <person name="Schmutz J."/>
            <person name="Mcdaniel S.F."/>
        </authorList>
    </citation>
    <scope>NUCLEOTIDE SEQUENCE</scope>
    <source>
        <strain evidence="8">R40</strain>
    </source>
</reference>
<dbReference type="GO" id="GO:0030150">
    <property type="term" value="P:protein import into mitochondrial matrix"/>
    <property type="evidence" value="ECO:0007669"/>
    <property type="project" value="TreeGrafter"/>
</dbReference>
<dbReference type="NCBIfam" id="NF010738">
    <property type="entry name" value="PRK14140.1"/>
    <property type="match status" value="1"/>
</dbReference>
<evidence type="ECO:0000256" key="5">
    <source>
        <dbReference type="RuleBase" id="RU004478"/>
    </source>
</evidence>
<dbReference type="PANTHER" id="PTHR21237">
    <property type="entry name" value="GRPE PROTEIN"/>
    <property type="match status" value="1"/>
</dbReference>
<dbReference type="GO" id="GO:0051087">
    <property type="term" value="F:protein-folding chaperone binding"/>
    <property type="evidence" value="ECO:0007669"/>
    <property type="project" value="InterPro"/>
</dbReference>
<proteinExistence type="inferred from homology"/>
<keyword evidence="3 4" id="KW-0143">Chaperone</keyword>
<comment type="similarity">
    <text evidence="2 5">Belongs to the GrpE family.</text>
</comment>
<feature type="coiled-coil region" evidence="6">
    <location>
        <begin position="152"/>
        <end position="190"/>
    </location>
</feature>
<dbReference type="SUPFAM" id="SSF51064">
    <property type="entry name" value="Head domain of nucleotide exchange factor GrpE"/>
    <property type="match status" value="1"/>
</dbReference>
<evidence type="ECO:0000256" key="2">
    <source>
        <dbReference type="ARBA" id="ARBA00009054"/>
    </source>
</evidence>
<dbReference type="GO" id="GO:0051082">
    <property type="term" value="F:unfolded protein binding"/>
    <property type="evidence" value="ECO:0007669"/>
    <property type="project" value="TreeGrafter"/>
</dbReference>
<dbReference type="GO" id="GO:0042803">
    <property type="term" value="F:protein homodimerization activity"/>
    <property type="evidence" value="ECO:0007669"/>
    <property type="project" value="InterPro"/>
</dbReference>
<dbReference type="EMBL" id="CM026425">
    <property type="protein sequence ID" value="KAG0575829.1"/>
    <property type="molecule type" value="Genomic_DNA"/>
</dbReference>
<dbReference type="PANTHER" id="PTHR21237:SF23">
    <property type="entry name" value="GRPE PROTEIN HOMOLOG, MITOCHONDRIAL"/>
    <property type="match status" value="1"/>
</dbReference>
<dbReference type="GO" id="GO:0000774">
    <property type="term" value="F:adenyl-nucleotide exchange factor activity"/>
    <property type="evidence" value="ECO:0007669"/>
    <property type="project" value="InterPro"/>
</dbReference>